<dbReference type="EMBL" id="KN818254">
    <property type="protein sequence ID" value="KIL63955.1"/>
    <property type="molecule type" value="Genomic_DNA"/>
</dbReference>
<feature type="non-terminal residue" evidence="2">
    <location>
        <position position="210"/>
    </location>
</feature>
<dbReference type="HOGENOM" id="CLU_1312733_0_0_1"/>
<dbReference type="Proteomes" id="UP000054549">
    <property type="component" value="Unassembled WGS sequence"/>
</dbReference>
<evidence type="ECO:0000256" key="1">
    <source>
        <dbReference type="SAM" id="MobiDB-lite"/>
    </source>
</evidence>
<feature type="compositionally biased region" description="Polar residues" evidence="1">
    <location>
        <begin position="16"/>
        <end position="28"/>
    </location>
</feature>
<gene>
    <name evidence="2" type="ORF">M378DRAFT_79054</name>
</gene>
<dbReference type="AlphaFoldDB" id="A0A0C2SL86"/>
<name>A0A0C2SL86_AMAMK</name>
<reference evidence="2 3" key="1">
    <citation type="submission" date="2014-04" db="EMBL/GenBank/DDBJ databases">
        <title>Evolutionary Origins and Diversification of the Mycorrhizal Mutualists.</title>
        <authorList>
            <consortium name="DOE Joint Genome Institute"/>
            <consortium name="Mycorrhizal Genomics Consortium"/>
            <person name="Kohler A."/>
            <person name="Kuo A."/>
            <person name="Nagy L.G."/>
            <person name="Floudas D."/>
            <person name="Copeland A."/>
            <person name="Barry K.W."/>
            <person name="Cichocki N."/>
            <person name="Veneault-Fourrey C."/>
            <person name="LaButti K."/>
            <person name="Lindquist E.A."/>
            <person name="Lipzen A."/>
            <person name="Lundell T."/>
            <person name="Morin E."/>
            <person name="Murat C."/>
            <person name="Riley R."/>
            <person name="Ohm R."/>
            <person name="Sun H."/>
            <person name="Tunlid A."/>
            <person name="Henrissat B."/>
            <person name="Grigoriev I.V."/>
            <person name="Hibbett D.S."/>
            <person name="Martin F."/>
        </authorList>
    </citation>
    <scope>NUCLEOTIDE SEQUENCE [LARGE SCALE GENOMIC DNA]</scope>
    <source>
        <strain evidence="2 3">Koide BX008</strain>
    </source>
</reference>
<dbReference type="STRING" id="946122.A0A0C2SL86"/>
<keyword evidence="3" id="KW-1185">Reference proteome</keyword>
<dbReference type="OrthoDB" id="3141838at2759"/>
<protein>
    <submittedName>
        <fullName evidence="2">Uncharacterized protein</fullName>
    </submittedName>
</protein>
<accession>A0A0C2SL86</accession>
<evidence type="ECO:0000313" key="3">
    <source>
        <dbReference type="Proteomes" id="UP000054549"/>
    </source>
</evidence>
<feature type="region of interest" description="Disordered" evidence="1">
    <location>
        <begin position="1"/>
        <end position="40"/>
    </location>
</feature>
<organism evidence="2 3">
    <name type="scientific">Amanita muscaria (strain Koide BX008)</name>
    <dbReference type="NCBI Taxonomy" id="946122"/>
    <lineage>
        <taxon>Eukaryota</taxon>
        <taxon>Fungi</taxon>
        <taxon>Dikarya</taxon>
        <taxon>Basidiomycota</taxon>
        <taxon>Agaricomycotina</taxon>
        <taxon>Agaricomycetes</taxon>
        <taxon>Agaricomycetidae</taxon>
        <taxon>Agaricales</taxon>
        <taxon>Pluteineae</taxon>
        <taxon>Amanitaceae</taxon>
        <taxon>Amanita</taxon>
    </lineage>
</organism>
<sequence>MCALSQTRTAPPGAPLSNSGNDNTTTRAPTPPPDVKRTTTRDVDFIARSFESEWRQIGITNAKELLNECIALTAKKYGLGLDWMNSDPDVALPTAYDPTSNTTYDPIHTDALKPNNISRHTVYTSSNGLLQLISVTPVWAVALKLVRFTKSDPGDICLILRNGTNISGTKWTEELVESWLTTLCWPMGYRDYDPIKRSQLQGKIKFVVAM</sequence>
<proteinExistence type="predicted"/>
<dbReference type="InParanoid" id="A0A0C2SL86"/>
<evidence type="ECO:0000313" key="2">
    <source>
        <dbReference type="EMBL" id="KIL63955.1"/>
    </source>
</evidence>